<keyword evidence="2" id="KW-0732">Signal</keyword>
<sequence>MRLSTLLLTALLSTSIAAPADRNSAGAVAVRDEPNPLNTFATRAIYFFYKRADVTQTGPSEQAVKSGLITSLLPYISSGGTGVLGNVVDSLIELIRGLGLKKRNNNQGNKRKQTKRLTESQAAAVTLEALEKIKNALADGKSPIDAVYSVMGDGKKSDVKVDGKLDTSKEHEQQQEEPIMSRQEKPEQQQEEHEQEQEQEHQEQEQEHQEQEQEQDEVTRTLKFGKRERQNGIGSFI</sequence>
<gene>
    <name evidence="3" type="ORF">B0T10DRAFT_592290</name>
</gene>
<accession>A0A9P8W9K7</accession>
<dbReference type="AlphaFoldDB" id="A0A9P8W9K7"/>
<feature type="compositionally biased region" description="Basic and acidic residues" evidence="1">
    <location>
        <begin position="182"/>
        <end position="230"/>
    </location>
</feature>
<dbReference type="Proteomes" id="UP000777438">
    <property type="component" value="Unassembled WGS sequence"/>
</dbReference>
<dbReference type="EMBL" id="JAGPYM010000006">
    <property type="protein sequence ID" value="KAH6893333.1"/>
    <property type="molecule type" value="Genomic_DNA"/>
</dbReference>
<organism evidence="3 4">
    <name type="scientific">Thelonectria olida</name>
    <dbReference type="NCBI Taxonomy" id="1576542"/>
    <lineage>
        <taxon>Eukaryota</taxon>
        <taxon>Fungi</taxon>
        <taxon>Dikarya</taxon>
        <taxon>Ascomycota</taxon>
        <taxon>Pezizomycotina</taxon>
        <taxon>Sordariomycetes</taxon>
        <taxon>Hypocreomycetidae</taxon>
        <taxon>Hypocreales</taxon>
        <taxon>Nectriaceae</taxon>
        <taxon>Thelonectria</taxon>
    </lineage>
</organism>
<feature type="compositionally biased region" description="Basic and acidic residues" evidence="1">
    <location>
        <begin position="155"/>
        <end position="174"/>
    </location>
</feature>
<name>A0A9P8W9K7_9HYPO</name>
<keyword evidence="4" id="KW-1185">Reference proteome</keyword>
<evidence type="ECO:0000256" key="2">
    <source>
        <dbReference type="SAM" id="SignalP"/>
    </source>
</evidence>
<proteinExistence type="predicted"/>
<protein>
    <submittedName>
        <fullName evidence="3">Uncharacterized protein</fullName>
    </submittedName>
</protein>
<reference evidence="3 4" key="1">
    <citation type="journal article" date="2021" name="Nat. Commun.">
        <title>Genetic determinants of endophytism in the Arabidopsis root mycobiome.</title>
        <authorList>
            <person name="Mesny F."/>
            <person name="Miyauchi S."/>
            <person name="Thiergart T."/>
            <person name="Pickel B."/>
            <person name="Atanasova L."/>
            <person name="Karlsson M."/>
            <person name="Huettel B."/>
            <person name="Barry K.W."/>
            <person name="Haridas S."/>
            <person name="Chen C."/>
            <person name="Bauer D."/>
            <person name="Andreopoulos W."/>
            <person name="Pangilinan J."/>
            <person name="LaButti K."/>
            <person name="Riley R."/>
            <person name="Lipzen A."/>
            <person name="Clum A."/>
            <person name="Drula E."/>
            <person name="Henrissat B."/>
            <person name="Kohler A."/>
            <person name="Grigoriev I.V."/>
            <person name="Martin F.M."/>
            <person name="Hacquard S."/>
        </authorList>
    </citation>
    <scope>NUCLEOTIDE SEQUENCE [LARGE SCALE GENOMIC DNA]</scope>
    <source>
        <strain evidence="3 4">MPI-CAGE-CH-0241</strain>
    </source>
</reference>
<feature type="signal peptide" evidence="2">
    <location>
        <begin position="1"/>
        <end position="17"/>
    </location>
</feature>
<evidence type="ECO:0000313" key="4">
    <source>
        <dbReference type="Proteomes" id="UP000777438"/>
    </source>
</evidence>
<evidence type="ECO:0000313" key="3">
    <source>
        <dbReference type="EMBL" id="KAH6893333.1"/>
    </source>
</evidence>
<comment type="caution">
    <text evidence="3">The sequence shown here is derived from an EMBL/GenBank/DDBJ whole genome shotgun (WGS) entry which is preliminary data.</text>
</comment>
<evidence type="ECO:0000256" key="1">
    <source>
        <dbReference type="SAM" id="MobiDB-lite"/>
    </source>
</evidence>
<feature type="chain" id="PRO_5040325718" evidence="2">
    <location>
        <begin position="18"/>
        <end position="237"/>
    </location>
</feature>
<feature type="region of interest" description="Disordered" evidence="1">
    <location>
        <begin position="155"/>
        <end position="237"/>
    </location>
</feature>